<organism evidence="4 5">
    <name type="scientific">Serinicoccus hydrothermalis</name>
    <dbReference type="NCBI Taxonomy" id="1758689"/>
    <lineage>
        <taxon>Bacteria</taxon>
        <taxon>Bacillati</taxon>
        <taxon>Actinomycetota</taxon>
        <taxon>Actinomycetes</taxon>
        <taxon>Micrococcales</taxon>
        <taxon>Ornithinimicrobiaceae</taxon>
        <taxon>Serinicoccus</taxon>
    </lineage>
</organism>
<dbReference type="STRING" id="1758689.SGUI_2306"/>
<evidence type="ECO:0000256" key="1">
    <source>
        <dbReference type="ARBA" id="ARBA00022603"/>
    </source>
</evidence>
<name>A0A1B1NE42_9MICO</name>
<dbReference type="InterPro" id="IPR041698">
    <property type="entry name" value="Methyltransf_25"/>
</dbReference>
<dbReference type="Gene3D" id="3.40.50.150">
    <property type="entry name" value="Vaccinia Virus protein VP39"/>
    <property type="match status" value="1"/>
</dbReference>
<gene>
    <name evidence="4" type="ORF">SGUI_2306</name>
</gene>
<dbReference type="Pfam" id="PF13649">
    <property type="entry name" value="Methyltransf_25"/>
    <property type="match status" value="1"/>
</dbReference>
<dbReference type="CDD" id="cd02440">
    <property type="entry name" value="AdoMet_MTases"/>
    <property type="match status" value="1"/>
</dbReference>
<evidence type="ECO:0000256" key="2">
    <source>
        <dbReference type="ARBA" id="ARBA00022679"/>
    </source>
</evidence>
<evidence type="ECO:0000313" key="4">
    <source>
        <dbReference type="EMBL" id="ANS79702.1"/>
    </source>
</evidence>
<keyword evidence="1 4" id="KW-0489">Methyltransferase</keyword>
<protein>
    <submittedName>
        <fullName evidence="4">Methyltransferase</fullName>
    </submittedName>
</protein>
<dbReference type="AlphaFoldDB" id="A0A1B1NE42"/>
<evidence type="ECO:0000313" key="5">
    <source>
        <dbReference type="Proteomes" id="UP000092482"/>
    </source>
</evidence>
<sequence length="142" mass="15128">MYADFIDGLDLSGDSRWITAWARSISGPILDLGCGPGHWTAHLSAQGHEVRGIDPVPELVELARARHRGISFEVGGTDDLAPDAGYGGLLAWYSLIHLTPGAIGPALAQVRRALHPGGGLLLGFFDGDHRMAFDHTVTTAYT</sequence>
<dbReference type="EMBL" id="CP014989">
    <property type="protein sequence ID" value="ANS79702.1"/>
    <property type="molecule type" value="Genomic_DNA"/>
</dbReference>
<keyword evidence="5" id="KW-1185">Reference proteome</keyword>
<dbReference type="PANTHER" id="PTHR43861">
    <property type="entry name" value="TRANS-ACONITATE 2-METHYLTRANSFERASE-RELATED"/>
    <property type="match status" value="1"/>
</dbReference>
<dbReference type="PATRIC" id="fig|1758689.4.peg.2403"/>
<dbReference type="KEGG" id="serj:SGUI_2306"/>
<dbReference type="GO" id="GO:0008168">
    <property type="term" value="F:methyltransferase activity"/>
    <property type="evidence" value="ECO:0007669"/>
    <property type="project" value="UniProtKB-KW"/>
</dbReference>
<dbReference type="Proteomes" id="UP000092482">
    <property type="component" value="Chromosome"/>
</dbReference>
<proteinExistence type="predicted"/>
<evidence type="ECO:0000259" key="3">
    <source>
        <dbReference type="Pfam" id="PF13649"/>
    </source>
</evidence>
<reference evidence="4 5" key="1">
    <citation type="submission" date="2016-03" db="EMBL/GenBank/DDBJ databases">
        <title>Shallow-sea hydrothermal system.</title>
        <authorList>
            <person name="Tang K."/>
        </authorList>
    </citation>
    <scope>NUCLEOTIDE SEQUENCE [LARGE SCALE GENOMIC DNA]</scope>
    <source>
        <strain evidence="4 5">JLT9</strain>
    </source>
</reference>
<dbReference type="InterPro" id="IPR029063">
    <property type="entry name" value="SAM-dependent_MTases_sf"/>
</dbReference>
<dbReference type="PANTHER" id="PTHR43861:SF1">
    <property type="entry name" value="TRANS-ACONITATE 2-METHYLTRANSFERASE"/>
    <property type="match status" value="1"/>
</dbReference>
<keyword evidence="2 4" id="KW-0808">Transferase</keyword>
<dbReference type="GO" id="GO:0032259">
    <property type="term" value="P:methylation"/>
    <property type="evidence" value="ECO:0007669"/>
    <property type="project" value="UniProtKB-KW"/>
</dbReference>
<accession>A0A1B1NE42</accession>
<dbReference type="SUPFAM" id="SSF53335">
    <property type="entry name" value="S-adenosyl-L-methionine-dependent methyltransferases"/>
    <property type="match status" value="1"/>
</dbReference>
<feature type="domain" description="Methyltransferase" evidence="3">
    <location>
        <begin position="29"/>
        <end position="118"/>
    </location>
</feature>